<dbReference type="InterPro" id="IPR041657">
    <property type="entry name" value="HTH_17"/>
</dbReference>
<keyword evidence="3" id="KW-1185">Reference proteome</keyword>
<dbReference type="RefSeq" id="WP_028268248.1">
    <property type="nucleotide sequence ID" value="NZ_JAUSRE010000021.1"/>
</dbReference>
<gene>
    <name evidence="2" type="ORF">J2X98_003540</name>
</gene>
<name>A0ABT9RZ66_9MICC</name>
<proteinExistence type="predicted"/>
<dbReference type="Pfam" id="PF12728">
    <property type="entry name" value="HTH_17"/>
    <property type="match status" value="1"/>
</dbReference>
<organism evidence="2 3">
    <name type="scientific">Pseudarthrobacter enclensis</name>
    <dbReference type="NCBI Taxonomy" id="993070"/>
    <lineage>
        <taxon>Bacteria</taxon>
        <taxon>Bacillati</taxon>
        <taxon>Actinomycetota</taxon>
        <taxon>Actinomycetes</taxon>
        <taxon>Micrococcales</taxon>
        <taxon>Micrococcaceae</taxon>
        <taxon>Pseudarthrobacter</taxon>
    </lineage>
</organism>
<dbReference type="EMBL" id="JAUSRE010000021">
    <property type="protein sequence ID" value="MDP9889928.1"/>
    <property type="molecule type" value="Genomic_DNA"/>
</dbReference>
<dbReference type="SUPFAM" id="SSF46955">
    <property type="entry name" value="Putative DNA-binding domain"/>
    <property type="match status" value="1"/>
</dbReference>
<reference evidence="2 3" key="1">
    <citation type="submission" date="2023-07" db="EMBL/GenBank/DDBJ databases">
        <title>Sorghum-associated microbial communities from plants grown in Nebraska, USA.</title>
        <authorList>
            <person name="Schachtman D."/>
        </authorList>
    </citation>
    <scope>NUCLEOTIDE SEQUENCE [LARGE SCALE GENOMIC DNA]</scope>
    <source>
        <strain evidence="2 3">CC222</strain>
    </source>
</reference>
<evidence type="ECO:0000313" key="2">
    <source>
        <dbReference type="EMBL" id="MDP9889928.1"/>
    </source>
</evidence>
<dbReference type="InterPro" id="IPR009061">
    <property type="entry name" value="DNA-bd_dom_put_sf"/>
</dbReference>
<feature type="domain" description="Helix-turn-helix" evidence="1">
    <location>
        <begin position="10"/>
        <end position="59"/>
    </location>
</feature>
<protein>
    <submittedName>
        <fullName evidence="2">Excisionase family DNA binding protein</fullName>
    </submittedName>
</protein>
<comment type="caution">
    <text evidence="2">The sequence shown here is derived from an EMBL/GenBank/DDBJ whole genome shotgun (WGS) entry which is preliminary data.</text>
</comment>
<dbReference type="Proteomes" id="UP001226577">
    <property type="component" value="Unassembled WGS sequence"/>
</dbReference>
<dbReference type="NCBIfam" id="TIGR01764">
    <property type="entry name" value="excise"/>
    <property type="match status" value="1"/>
</dbReference>
<evidence type="ECO:0000313" key="3">
    <source>
        <dbReference type="Proteomes" id="UP001226577"/>
    </source>
</evidence>
<sequence length="82" mass="9254">MTAEHGKRRFLTIEQVAEELNSKSSLIRNLIHTGELRAFQVGARGLWRVGRQDLEDYIADAYRRTADRIAAGELADDVPEGE</sequence>
<accession>A0ABT9RZ66</accession>
<evidence type="ECO:0000259" key="1">
    <source>
        <dbReference type="Pfam" id="PF12728"/>
    </source>
</evidence>
<dbReference type="InterPro" id="IPR010093">
    <property type="entry name" value="SinI_DNA-bd"/>
</dbReference>